<name>A0AAV2PQU4_MEGNR</name>
<dbReference type="Proteomes" id="UP001497623">
    <property type="component" value="Unassembled WGS sequence"/>
</dbReference>
<gene>
    <name evidence="1" type="ORF">MNOR_LOCUS2894</name>
</gene>
<comment type="caution">
    <text evidence="1">The sequence shown here is derived from an EMBL/GenBank/DDBJ whole genome shotgun (WGS) entry which is preliminary data.</text>
</comment>
<evidence type="ECO:0000313" key="1">
    <source>
        <dbReference type="EMBL" id="CAL4062861.1"/>
    </source>
</evidence>
<accession>A0AAV2PQU4</accession>
<reference evidence="1 2" key="1">
    <citation type="submission" date="2024-05" db="EMBL/GenBank/DDBJ databases">
        <authorList>
            <person name="Wallberg A."/>
        </authorList>
    </citation>
    <scope>NUCLEOTIDE SEQUENCE [LARGE SCALE GENOMIC DNA]</scope>
</reference>
<protein>
    <submittedName>
        <fullName evidence="1">Uncharacterized protein</fullName>
    </submittedName>
</protein>
<proteinExistence type="predicted"/>
<dbReference type="EMBL" id="CAXKWB010000936">
    <property type="protein sequence ID" value="CAL4062861.1"/>
    <property type="molecule type" value="Genomic_DNA"/>
</dbReference>
<organism evidence="1 2">
    <name type="scientific">Meganyctiphanes norvegica</name>
    <name type="common">Northern krill</name>
    <name type="synonym">Thysanopoda norvegica</name>
    <dbReference type="NCBI Taxonomy" id="48144"/>
    <lineage>
        <taxon>Eukaryota</taxon>
        <taxon>Metazoa</taxon>
        <taxon>Ecdysozoa</taxon>
        <taxon>Arthropoda</taxon>
        <taxon>Crustacea</taxon>
        <taxon>Multicrustacea</taxon>
        <taxon>Malacostraca</taxon>
        <taxon>Eumalacostraca</taxon>
        <taxon>Eucarida</taxon>
        <taxon>Euphausiacea</taxon>
        <taxon>Euphausiidae</taxon>
        <taxon>Meganyctiphanes</taxon>
    </lineage>
</organism>
<evidence type="ECO:0000313" key="2">
    <source>
        <dbReference type="Proteomes" id="UP001497623"/>
    </source>
</evidence>
<dbReference type="PANTHER" id="PTHR10773:SF19">
    <property type="match status" value="1"/>
</dbReference>
<dbReference type="PANTHER" id="PTHR10773">
    <property type="entry name" value="DNA-DIRECTED RNA POLYMERASES I, II, AND III SUBUNIT RPABC2"/>
    <property type="match status" value="1"/>
</dbReference>
<feature type="non-terminal residue" evidence="1">
    <location>
        <position position="1"/>
    </location>
</feature>
<feature type="non-terminal residue" evidence="1">
    <location>
        <position position="121"/>
    </location>
</feature>
<dbReference type="AlphaFoldDB" id="A0AAV2PQU4"/>
<keyword evidence="2" id="KW-1185">Reference proteome</keyword>
<sequence length="121" mass="14291">FFPELKLSKPRIDTCKTCDQYKIELADPTLPDDQRRIKVQERQFHQTKAQRGYDLPKEMKAQAGSDTWVICMDLQQALTLPKLTSGIAFYKRKLWSLNFGIHDYKTNRGYMYVWNEVTANR</sequence>